<proteinExistence type="predicted"/>
<dbReference type="RefSeq" id="XP_031852541.1">
    <property type="nucleotide sequence ID" value="XM_031996650.1"/>
</dbReference>
<dbReference type="GeneID" id="43580750"/>
<dbReference type="EMBL" id="CABVLU010000002">
    <property type="protein sequence ID" value="VVT48745.1"/>
    <property type="molecule type" value="Genomic_DNA"/>
</dbReference>
<dbReference type="CDD" id="cd12148">
    <property type="entry name" value="fungal_TF_MHR"/>
    <property type="match status" value="1"/>
</dbReference>
<accession>A0A5E8BJ55</accession>
<feature type="compositionally biased region" description="Low complexity" evidence="5">
    <location>
        <begin position="834"/>
        <end position="849"/>
    </location>
</feature>
<feature type="compositionally biased region" description="Low complexity" evidence="5">
    <location>
        <begin position="7"/>
        <end position="24"/>
    </location>
</feature>
<feature type="domain" description="Xylanolytic transcriptional activator regulatory" evidence="6">
    <location>
        <begin position="243"/>
        <end position="414"/>
    </location>
</feature>
<dbReference type="AlphaFoldDB" id="A0A5E8BJ55"/>
<name>A0A5E8BJ55_9ASCO</name>
<dbReference type="InterPro" id="IPR050797">
    <property type="entry name" value="Carb_Metab_Trans_Reg"/>
</dbReference>
<dbReference type="Proteomes" id="UP000398389">
    <property type="component" value="Unassembled WGS sequence"/>
</dbReference>
<evidence type="ECO:0000256" key="1">
    <source>
        <dbReference type="ARBA" id="ARBA00022833"/>
    </source>
</evidence>
<dbReference type="GO" id="GO:0006351">
    <property type="term" value="P:DNA-templated transcription"/>
    <property type="evidence" value="ECO:0007669"/>
    <property type="project" value="InterPro"/>
</dbReference>
<evidence type="ECO:0000259" key="6">
    <source>
        <dbReference type="Pfam" id="PF04082"/>
    </source>
</evidence>
<protein>
    <recommendedName>
        <fullName evidence="6">Xylanolytic transcriptional activator regulatory domain-containing protein</fullName>
    </recommendedName>
</protein>
<gene>
    <name evidence="7" type="ORF">SAPINGB_P001930</name>
</gene>
<feature type="compositionally biased region" description="Polar residues" evidence="5">
    <location>
        <begin position="733"/>
        <end position="756"/>
    </location>
</feature>
<evidence type="ECO:0000256" key="5">
    <source>
        <dbReference type="SAM" id="MobiDB-lite"/>
    </source>
</evidence>
<evidence type="ECO:0000256" key="3">
    <source>
        <dbReference type="ARBA" id="ARBA00023163"/>
    </source>
</evidence>
<keyword evidence="2" id="KW-0805">Transcription regulation</keyword>
<dbReference type="OrthoDB" id="1924787at2759"/>
<dbReference type="Pfam" id="PF04082">
    <property type="entry name" value="Fungal_trans"/>
    <property type="match status" value="1"/>
</dbReference>
<feature type="region of interest" description="Disordered" evidence="5">
    <location>
        <begin position="779"/>
        <end position="803"/>
    </location>
</feature>
<dbReference type="InterPro" id="IPR007219">
    <property type="entry name" value="XnlR_reg_dom"/>
</dbReference>
<feature type="compositionally biased region" description="Low complexity" evidence="5">
    <location>
        <begin position="964"/>
        <end position="978"/>
    </location>
</feature>
<keyword evidence="4" id="KW-0539">Nucleus</keyword>
<keyword evidence="1" id="KW-0862">Zinc</keyword>
<evidence type="ECO:0000313" key="7">
    <source>
        <dbReference type="EMBL" id="VVT48745.1"/>
    </source>
</evidence>
<feature type="compositionally biased region" description="Polar residues" evidence="5">
    <location>
        <begin position="708"/>
        <end position="726"/>
    </location>
</feature>
<evidence type="ECO:0000256" key="2">
    <source>
        <dbReference type="ARBA" id="ARBA00023015"/>
    </source>
</evidence>
<keyword evidence="8" id="KW-1185">Reference proteome</keyword>
<dbReference type="GO" id="GO:0008270">
    <property type="term" value="F:zinc ion binding"/>
    <property type="evidence" value="ECO:0007669"/>
    <property type="project" value="InterPro"/>
</dbReference>
<sequence>MDSLSVPTSTSSQNPLLSNSSSNQVSEGPVSEIGSRYQELPQDPVTTQNSTPGNPTASLTSSQAQAQGKRKAKSGSGVGAAATASKKRKSTTTPVPKRAKKDQEKPRRQLHVPTLEHYASAPEIEDEFTIWEQQWRSTIKDGENTQAQPPPLLPEGFDTVAFCGPSGDHDPHLMQYYMPVDKAKDPYLVKLFKTAMRKAYKAPDFPLNFLALRDERPDQIKQSQKKCHARLRELTKDFDDRLINIFFKFIYPTFPVVDQQEFLKTYKTDRSSIDIALLSGIYAISSIWWKYDKFELCQKLIPDGLYDKLYGECRNAIEQSLQYPTLGTIQGLLLLTQKNISNNIIPATFASCTDISILVSTCHRLGLHLDCTEWVIPAQEKRLRKRLWAVTYLVEKWNSANLGIPSLLSDCNTTWTIYSEPDSAGLQLFVQFVRLTRILDQVVKEFYSVKGYAARYHDYKSTIYKVETYMKKLHDWRNQLPDQLKNTDYYEADEPSKNGVLHLAEVTIAILLLRLKIHPLCTGIIDRPTAAKYRQQAWTTIQRVITYTSAIDHWHLHSFWHSMTSLNFCTLVSFFLLFKVTATSSKEHKDATDAYKKWENSLKRLAGSWDGVNLAMLKINAIYSFGKIPEDDDLECDFPNGGEKLIKYTKNTDEQNRLLKNEEMKRSQEQELAAKKQQMKAATELNQSKSQSMQKQQQPRSVQIDFPNYTNTNDSPPIPQRSSNSVMEMHSAASVSPTPILSPEARTNSFSSSGRPSGTGFDDHISSLLNNMTFPNAQSATSIPVTDSRSPSGSPYDSSTQIIGTNIRYKNQNSHERNYNIQDHMNRGIRRSDSNSSTGSTSNMIPMPMNMNMRLGMGMEMEMSVTMDMNMNVSTNGNGSRQLFHHMSAESTSAIDFNELDINDLGQEIHSYMEMGSKINMGPISGSNYENSNHINSQNNISIQEQQNHLNYNDSQYYSENHEGQGQNQNQNALSQNGFDMNSGYDSGGNADEVYWS</sequence>
<evidence type="ECO:0000256" key="4">
    <source>
        <dbReference type="ARBA" id="ARBA00023242"/>
    </source>
</evidence>
<feature type="region of interest" description="Disordered" evidence="5">
    <location>
        <begin position="661"/>
        <end position="766"/>
    </location>
</feature>
<feature type="compositionally biased region" description="Low complexity" evidence="5">
    <location>
        <begin position="687"/>
        <end position="698"/>
    </location>
</feature>
<feature type="region of interest" description="Disordered" evidence="5">
    <location>
        <begin position="1"/>
        <end position="114"/>
    </location>
</feature>
<organism evidence="7 8">
    <name type="scientific">Magnusiomyces paraingens</name>
    <dbReference type="NCBI Taxonomy" id="2606893"/>
    <lineage>
        <taxon>Eukaryota</taxon>
        <taxon>Fungi</taxon>
        <taxon>Dikarya</taxon>
        <taxon>Ascomycota</taxon>
        <taxon>Saccharomycotina</taxon>
        <taxon>Dipodascomycetes</taxon>
        <taxon>Dipodascales</taxon>
        <taxon>Dipodascaceae</taxon>
        <taxon>Magnusiomyces</taxon>
    </lineage>
</organism>
<reference evidence="7 8" key="1">
    <citation type="submission" date="2019-09" db="EMBL/GenBank/DDBJ databases">
        <authorList>
            <person name="Brejova B."/>
        </authorList>
    </citation>
    <scope>NUCLEOTIDE SEQUENCE [LARGE SCALE GENOMIC DNA]</scope>
</reference>
<feature type="compositionally biased region" description="Polar residues" evidence="5">
    <location>
        <begin position="44"/>
        <end position="66"/>
    </location>
</feature>
<dbReference type="PANTHER" id="PTHR31668">
    <property type="entry name" value="GLUCOSE TRANSPORT TRANSCRIPTION REGULATOR RGT1-RELATED-RELATED"/>
    <property type="match status" value="1"/>
</dbReference>
<feature type="region of interest" description="Disordered" evidence="5">
    <location>
        <begin position="828"/>
        <end position="849"/>
    </location>
</feature>
<keyword evidence="3" id="KW-0804">Transcription</keyword>
<feature type="compositionally biased region" description="Low complexity" evidence="5">
    <location>
        <begin position="787"/>
        <end position="799"/>
    </location>
</feature>
<feature type="compositionally biased region" description="Basic and acidic residues" evidence="5">
    <location>
        <begin position="661"/>
        <end position="674"/>
    </location>
</feature>
<feature type="region of interest" description="Disordered" evidence="5">
    <location>
        <begin position="956"/>
        <end position="997"/>
    </location>
</feature>
<dbReference type="GO" id="GO:0003677">
    <property type="term" value="F:DNA binding"/>
    <property type="evidence" value="ECO:0007669"/>
    <property type="project" value="InterPro"/>
</dbReference>
<evidence type="ECO:0000313" key="8">
    <source>
        <dbReference type="Proteomes" id="UP000398389"/>
    </source>
</evidence>